<reference evidence="3 4" key="1">
    <citation type="submission" date="2024-06" db="EMBL/GenBank/DDBJ databases">
        <title>Complete genome of Phlyctema vagabunda strain 19-DSS-EL-015.</title>
        <authorList>
            <person name="Fiorenzani C."/>
        </authorList>
    </citation>
    <scope>NUCLEOTIDE SEQUENCE [LARGE SCALE GENOMIC DNA]</scope>
    <source>
        <strain evidence="3 4">19-DSS-EL-015</strain>
    </source>
</reference>
<organism evidence="3 4">
    <name type="scientific">Phlyctema vagabunda</name>
    <dbReference type="NCBI Taxonomy" id="108571"/>
    <lineage>
        <taxon>Eukaryota</taxon>
        <taxon>Fungi</taxon>
        <taxon>Dikarya</taxon>
        <taxon>Ascomycota</taxon>
        <taxon>Pezizomycotina</taxon>
        <taxon>Leotiomycetes</taxon>
        <taxon>Helotiales</taxon>
        <taxon>Dermateaceae</taxon>
        <taxon>Phlyctema</taxon>
    </lineage>
</organism>
<keyword evidence="2" id="KW-0732">Signal</keyword>
<evidence type="ECO:0000313" key="4">
    <source>
        <dbReference type="Proteomes" id="UP001629113"/>
    </source>
</evidence>
<feature type="signal peptide" evidence="2">
    <location>
        <begin position="1"/>
        <end position="16"/>
    </location>
</feature>
<dbReference type="EMBL" id="JBFCZG010000003">
    <property type="protein sequence ID" value="KAL3424767.1"/>
    <property type="molecule type" value="Genomic_DNA"/>
</dbReference>
<dbReference type="Proteomes" id="UP001629113">
    <property type="component" value="Unassembled WGS sequence"/>
</dbReference>
<feature type="compositionally biased region" description="Basic and acidic residues" evidence="1">
    <location>
        <begin position="43"/>
        <end position="70"/>
    </location>
</feature>
<proteinExistence type="predicted"/>
<comment type="caution">
    <text evidence="3">The sequence shown here is derived from an EMBL/GenBank/DDBJ whole genome shotgun (WGS) entry which is preliminary data.</text>
</comment>
<keyword evidence="4" id="KW-1185">Reference proteome</keyword>
<accession>A0ABR4PN48</accession>
<evidence type="ECO:0000313" key="3">
    <source>
        <dbReference type="EMBL" id="KAL3424767.1"/>
    </source>
</evidence>
<evidence type="ECO:0000256" key="2">
    <source>
        <dbReference type="SAM" id="SignalP"/>
    </source>
</evidence>
<evidence type="ECO:0000256" key="1">
    <source>
        <dbReference type="SAM" id="MobiDB-lite"/>
    </source>
</evidence>
<feature type="region of interest" description="Disordered" evidence="1">
    <location>
        <begin position="33"/>
        <end position="72"/>
    </location>
</feature>
<protein>
    <submittedName>
        <fullName evidence="3">Uncharacterized protein</fullName>
    </submittedName>
</protein>
<name>A0ABR4PN48_9HELO</name>
<sequence length="257" mass="28337">MLFSVTILGLAALAVAAPSQSLSELEARQPSQFGARGLTWTPRDLRTRDEKDGRDRDNNRDGNNRNKNNNDDLITITQTETIQLTEIQRGREVQLTQVIQKQIQIVDQKKRARDNVRKNHYRNRNRNQNTVIIIVTQVIDVRDSNNRNDRFLARQIRADNDPSFEDVAVVMTEIEQLTVGAGQVQTVASDGLLQAAALATGVSAAPAIATYNPAAIPGANQTQMLPIGASAPNWGLQVENDPAMIIEADQSAMVAFQ</sequence>
<feature type="chain" id="PRO_5045517215" evidence="2">
    <location>
        <begin position="17"/>
        <end position="257"/>
    </location>
</feature>
<gene>
    <name evidence="3" type="ORF">PVAG01_04048</name>
</gene>